<keyword evidence="1" id="KW-0812">Transmembrane</keyword>
<dbReference type="EMBL" id="JAGIQL010000007">
    <property type="protein sequence ID" value="MBP0456597.1"/>
    <property type="molecule type" value="Genomic_DNA"/>
</dbReference>
<protein>
    <submittedName>
        <fullName evidence="2">Uncharacterized protein</fullName>
    </submittedName>
</protein>
<dbReference type="RefSeq" id="WP_209338378.1">
    <property type="nucleotide sequence ID" value="NZ_JAGIQL010000007.1"/>
</dbReference>
<gene>
    <name evidence="2" type="ORF">JFN87_03650</name>
</gene>
<evidence type="ECO:0000313" key="3">
    <source>
        <dbReference type="Proteomes" id="UP000670475"/>
    </source>
</evidence>
<comment type="caution">
    <text evidence="2">The sequence shown here is derived from an EMBL/GenBank/DDBJ whole genome shotgun (WGS) entry which is preliminary data.</text>
</comment>
<proteinExistence type="predicted"/>
<keyword evidence="3" id="KW-1185">Reference proteome</keyword>
<organism evidence="2 3">
    <name type="scientific">Streptomyces montanisoli</name>
    <dbReference type="NCBI Taxonomy" id="2798581"/>
    <lineage>
        <taxon>Bacteria</taxon>
        <taxon>Bacillati</taxon>
        <taxon>Actinomycetota</taxon>
        <taxon>Actinomycetes</taxon>
        <taxon>Kitasatosporales</taxon>
        <taxon>Streptomycetaceae</taxon>
        <taxon>Streptomyces</taxon>
    </lineage>
</organism>
<name>A0A940MBG7_9ACTN</name>
<dbReference type="AlphaFoldDB" id="A0A940MBG7"/>
<sequence>MAPQSPGARYAGGGCFVTAAWVPPLAVLVCWAVPAVVPWRPAGGIASVPVRWARRFAAPAAALVIAGVWWAAVPGTRPDGAFSVFVTGWALLPAGAVVGAGELACGALACGALGELGVRMRRRAPGAAGHGSQWAALQRGSWLRAASSLPGAGVWPPGVPLVLCLLAAWAEQGAVFGVGVACAVHWSGPAAGWCVAPACAVLRCGWPDARRSRLSAPVSLLLNATVETALFRSVPLVLPLAGARCAFLLLARSREEPSSTGRPASQSIGG</sequence>
<keyword evidence="1" id="KW-1133">Transmembrane helix</keyword>
<dbReference type="Proteomes" id="UP000670475">
    <property type="component" value="Unassembled WGS sequence"/>
</dbReference>
<accession>A0A940MBG7</accession>
<keyword evidence="1" id="KW-0472">Membrane</keyword>
<reference evidence="2" key="1">
    <citation type="submission" date="2021-03" db="EMBL/GenBank/DDBJ databases">
        <title>Whole genome sequence of Streptomyces bomunensis MMS17-BM035.</title>
        <authorList>
            <person name="Lee J.H."/>
        </authorList>
    </citation>
    <scope>NUCLEOTIDE SEQUENCE</scope>
    <source>
        <strain evidence="2">MMS17-BM035</strain>
    </source>
</reference>
<evidence type="ECO:0000313" key="2">
    <source>
        <dbReference type="EMBL" id="MBP0456597.1"/>
    </source>
</evidence>
<feature type="transmembrane region" description="Helical" evidence="1">
    <location>
        <begin position="52"/>
        <end position="72"/>
    </location>
</feature>
<feature type="transmembrane region" description="Helical" evidence="1">
    <location>
        <begin position="92"/>
        <end position="113"/>
    </location>
</feature>
<evidence type="ECO:0000256" key="1">
    <source>
        <dbReference type="SAM" id="Phobius"/>
    </source>
</evidence>
<feature type="transmembrane region" description="Helical" evidence="1">
    <location>
        <begin position="20"/>
        <end position="40"/>
    </location>
</feature>